<feature type="region of interest" description="Disordered" evidence="1">
    <location>
        <begin position="1"/>
        <end position="22"/>
    </location>
</feature>
<dbReference type="EMBL" id="VSRR010002529">
    <property type="protein sequence ID" value="MPC31922.1"/>
    <property type="molecule type" value="Genomic_DNA"/>
</dbReference>
<comment type="caution">
    <text evidence="2">The sequence shown here is derived from an EMBL/GenBank/DDBJ whole genome shotgun (WGS) entry which is preliminary data.</text>
</comment>
<dbReference type="AlphaFoldDB" id="A0A5B7ECS4"/>
<keyword evidence="3" id="KW-1185">Reference proteome</keyword>
<organism evidence="2 3">
    <name type="scientific">Portunus trituberculatus</name>
    <name type="common">Swimming crab</name>
    <name type="synonym">Neptunus trituberculatus</name>
    <dbReference type="NCBI Taxonomy" id="210409"/>
    <lineage>
        <taxon>Eukaryota</taxon>
        <taxon>Metazoa</taxon>
        <taxon>Ecdysozoa</taxon>
        <taxon>Arthropoda</taxon>
        <taxon>Crustacea</taxon>
        <taxon>Multicrustacea</taxon>
        <taxon>Malacostraca</taxon>
        <taxon>Eumalacostraca</taxon>
        <taxon>Eucarida</taxon>
        <taxon>Decapoda</taxon>
        <taxon>Pleocyemata</taxon>
        <taxon>Brachyura</taxon>
        <taxon>Eubrachyura</taxon>
        <taxon>Portunoidea</taxon>
        <taxon>Portunidae</taxon>
        <taxon>Portuninae</taxon>
        <taxon>Portunus</taxon>
    </lineage>
</organism>
<dbReference type="Proteomes" id="UP000324222">
    <property type="component" value="Unassembled WGS sequence"/>
</dbReference>
<gene>
    <name evidence="2" type="ORF">E2C01_025222</name>
</gene>
<accession>A0A5B7ECS4</accession>
<protein>
    <submittedName>
        <fullName evidence="2">Uncharacterized protein</fullName>
    </submittedName>
</protein>
<evidence type="ECO:0000313" key="2">
    <source>
        <dbReference type="EMBL" id="MPC31922.1"/>
    </source>
</evidence>
<sequence length="68" mass="7575">MQHFSGEKEGEDSQMRRKAFDSTLSNKTCKEYSIQGRIRSLYRVPPTGRGKTSAAPLLSGDLDVALEK</sequence>
<evidence type="ECO:0000313" key="3">
    <source>
        <dbReference type="Proteomes" id="UP000324222"/>
    </source>
</evidence>
<evidence type="ECO:0000256" key="1">
    <source>
        <dbReference type="SAM" id="MobiDB-lite"/>
    </source>
</evidence>
<feature type="compositionally biased region" description="Basic and acidic residues" evidence="1">
    <location>
        <begin position="1"/>
        <end position="20"/>
    </location>
</feature>
<proteinExistence type="predicted"/>
<name>A0A5B7ECS4_PORTR</name>
<reference evidence="2 3" key="1">
    <citation type="submission" date="2019-05" db="EMBL/GenBank/DDBJ databases">
        <title>Another draft genome of Portunus trituberculatus and its Hox gene families provides insights of decapod evolution.</title>
        <authorList>
            <person name="Jeong J.-H."/>
            <person name="Song I."/>
            <person name="Kim S."/>
            <person name="Choi T."/>
            <person name="Kim D."/>
            <person name="Ryu S."/>
            <person name="Kim W."/>
        </authorList>
    </citation>
    <scope>NUCLEOTIDE SEQUENCE [LARGE SCALE GENOMIC DNA]</scope>
    <source>
        <tissue evidence="2">Muscle</tissue>
    </source>
</reference>